<dbReference type="Proteomes" id="UP000199053">
    <property type="component" value="Unassembled WGS sequence"/>
</dbReference>
<evidence type="ECO:0000256" key="5">
    <source>
        <dbReference type="ARBA" id="ARBA00022547"/>
    </source>
</evidence>
<dbReference type="GO" id="GO:0042777">
    <property type="term" value="P:proton motive force-driven plasma membrane ATP synthesis"/>
    <property type="evidence" value="ECO:0007669"/>
    <property type="project" value="TreeGrafter"/>
</dbReference>
<feature type="transmembrane region" description="Helical" evidence="12">
    <location>
        <begin position="107"/>
        <end position="127"/>
    </location>
</feature>
<evidence type="ECO:0000256" key="6">
    <source>
        <dbReference type="ARBA" id="ARBA00022692"/>
    </source>
</evidence>
<dbReference type="RefSeq" id="WP_092163141.1">
    <property type="nucleotide sequence ID" value="NZ_FNGA01000006.1"/>
</dbReference>
<dbReference type="EMBL" id="FNGA01000006">
    <property type="protein sequence ID" value="SDL58722.1"/>
    <property type="molecule type" value="Genomic_DNA"/>
</dbReference>
<dbReference type="SUPFAM" id="SSF81336">
    <property type="entry name" value="F1F0 ATP synthase subunit A"/>
    <property type="match status" value="1"/>
</dbReference>
<keyword evidence="15" id="KW-1185">Reference proteome</keyword>
<comment type="similarity">
    <text evidence="2 12 13">Belongs to the ATPase A chain family.</text>
</comment>
<evidence type="ECO:0000256" key="13">
    <source>
        <dbReference type="RuleBase" id="RU000483"/>
    </source>
</evidence>
<dbReference type="PRINTS" id="PR00123">
    <property type="entry name" value="ATPASEA"/>
</dbReference>
<dbReference type="InterPro" id="IPR035908">
    <property type="entry name" value="F0_ATP_A_sf"/>
</dbReference>
<accession>A0A1G9L9V3</accession>
<dbReference type="OrthoDB" id="9789241at2"/>
<evidence type="ECO:0000256" key="9">
    <source>
        <dbReference type="ARBA" id="ARBA00023065"/>
    </source>
</evidence>
<keyword evidence="8 12" id="KW-1133">Transmembrane helix</keyword>
<comment type="subcellular location">
    <subcellularLocation>
        <location evidence="12 13">Cell membrane</location>
        <topology evidence="12 13">Multi-pass membrane protein</topology>
    </subcellularLocation>
    <subcellularLocation>
        <location evidence="1">Membrane</location>
        <topology evidence="1">Multi-pass membrane protein</topology>
    </subcellularLocation>
</comment>
<dbReference type="GO" id="GO:0046933">
    <property type="term" value="F:proton-transporting ATP synthase activity, rotational mechanism"/>
    <property type="evidence" value="ECO:0007669"/>
    <property type="project" value="UniProtKB-UniRule"/>
</dbReference>
<evidence type="ECO:0000256" key="1">
    <source>
        <dbReference type="ARBA" id="ARBA00004141"/>
    </source>
</evidence>
<name>A0A1G9L9V3_9BACT</name>
<dbReference type="NCBIfam" id="TIGR03306">
    <property type="entry name" value="altF1_A"/>
    <property type="match status" value="1"/>
</dbReference>
<dbReference type="CDD" id="cd00310">
    <property type="entry name" value="ATP-synt_Fo_a_6"/>
    <property type="match status" value="1"/>
</dbReference>
<keyword evidence="11 12" id="KW-0066">ATP synthesis</keyword>
<evidence type="ECO:0000313" key="15">
    <source>
        <dbReference type="Proteomes" id="UP000199053"/>
    </source>
</evidence>
<dbReference type="InterPro" id="IPR017692">
    <property type="entry name" value="Alt_ATP_synth_F0_Asu"/>
</dbReference>
<feature type="transmembrane region" description="Helical" evidence="12">
    <location>
        <begin position="165"/>
        <end position="187"/>
    </location>
</feature>
<dbReference type="HAMAP" id="MF_01393">
    <property type="entry name" value="ATP_synth_a_bact"/>
    <property type="match status" value="1"/>
</dbReference>
<feature type="transmembrane region" description="Helical" evidence="12">
    <location>
        <begin position="193"/>
        <end position="218"/>
    </location>
</feature>
<dbReference type="NCBIfam" id="TIGR01131">
    <property type="entry name" value="ATP_synt_6_or_A"/>
    <property type="match status" value="1"/>
</dbReference>
<organism evidence="14 15">
    <name type="scientific">Maridesulfovibrio ferrireducens</name>
    <dbReference type="NCBI Taxonomy" id="246191"/>
    <lineage>
        <taxon>Bacteria</taxon>
        <taxon>Pseudomonadati</taxon>
        <taxon>Thermodesulfobacteriota</taxon>
        <taxon>Desulfovibrionia</taxon>
        <taxon>Desulfovibrionales</taxon>
        <taxon>Desulfovibrionaceae</taxon>
        <taxon>Maridesulfovibrio</taxon>
    </lineage>
</organism>
<dbReference type="Pfam" id="PF00119">
    <property type="entry name" value="ATP-synt_A"/>
    <property type="match status" value="1"/>
</dbReference>
<dbReference type="GO" id="GO:0005886">
    <property type="term" value="C:plasma membrane"/>
    <property type="evidence" value="ECO:0007669"/>
    <property type="project" value="UniProtKB-SubCell"/>
</dbReference>
<protein>
    <recommendedName>
        <fullName evidence="12 13">ATP synthase subunit a</fullName>
    </recommendedName>
    <alternativeName>
        <fullName evidence="12">ATP synthase F0 sector subunit a</fullName>
    </alternativeName>
    <alternativeName>
        <fullName evidence="12">F-ATPase subunit 6</fullName>
    </alternativeName>
</protein>
<feature type="transmembrane region" description="Helical" evidence="12">
    <location>
        <begin position="78"/>
        <end position="101"/>
    </location>
</feature>
<evidence type="ECO:0000256" key="2">
    <source>
        <dbReference type="ARBA" id="ARBA00006810"/>
    </source>
</evidence>
<evidence type="ECO:0000256" key="10">
    <source>
        <dbReference type="ARBA" id="ARBA00023136"/>
    </source>
</evidence>
<evidence type="ECO:0000256" key="12">
    <source>
        <dbReference type="HAMAP-Rule" id="MF_01393"/>
    </source>
</evidence>
<dbReference type="AlphaFoldDB" id="A0A1G9L9V3"/>
<dbReference type="STRING" id="246191.SAMN05660337_3345"/>
<reference evidence="15" key="1">
    <citation type="submission" date="2016-10" db="EMBL/GenBank/DDBJ databases">
        <authorList>
            <person name="Varghese N."/>
            <person name="Submissions S."/>
        </authorList>
    </citation>
    <scope>NUCLEOTIDE SEQUENCE [LARGE SCALE GENOMIC DNA]</scope>
    <source>
        <strain evidence="15">DSM 16995</strain>
    </source>
</reference>
<dbReference type="PROSITE" id="PS00449">
    <property type="entry name" value="ATPASE_A"/>
    <property type="match status" value="1"/>
</dbReference>
<keyword evidence="4 12" id="KW-1003">Cell membrane</keyword>
<evidence type="ECO:0000256" key="4">
    <source>
        <dbReference type="ARBA" id="ARBA00022475"/>
    </source>
</evidence>
<dbReference type="GO" id="GO:0045259">
    <property type="term" value="C:proton-transporting ATP synthase complex"/>
    <property type="evidence" value="ECO:0007669"/>
    <property type="project" value="UniProtKB-KW"/>
</dbReference>
<comment type="function">
    <text evidence="12 13">Key component of the proton channel; it plays a direct role in the translocation of protons across the membrane.</text>
</comment>
<keyword evidence="9 12" id="KW-0406">Ion transport</keyword>
<dbReference type="PANTHER" id="PTHR42823:SF3">
    <property type="entry name" value="ATP SYNTHASE SUBUNIT A, CHLOROPLASTIC"/>
    <property type="match status" value="1"/>
</dbReference>
<keyword evidence="10 12" id="KW-0472">Membrane</keyword>
<dbReference type="InterPro" id="IPR023011">
    <property type="entry name" value="ATP_synth_F0_asu_AS"/>
</dbReference>
<dbReference type="InterPro" id="IPR045082">
    <property type="entry name" value="ATP_syn_F0_a_bact/chloroplast"/>
</dbReference>
<dbReference type="InterPro" id="IPR000568">
    <property type="entry name" value="ATP_synth_F0_asu"/>
</dbReference>
<dbReference type="NCBIfam" id="NF004481">
    <property type="entry name" value="PRK05815.2-3"/>
    <property type="match status" value="1"/>
</dbReference>
<feature type="transmembrane region" description="Helical" evidence="12">
    <location>
        <begin position="22"/>
        <end position="40"/>
    </location>
</feature>
<keyword evidence="3 12" id="KW-0813">Transport</keyword>
<keyword evidence="6 12" id="KW-0812">Transmembrane</keyword>
<proteinExistence type="inferred from homology"/>
<sequence length="228" mass="25041">MEISPDLTVYFSYEFIKLNDTLIFTWIVMFILVAFSWLVTRRVTSSSIISDKQNFLEILVDGLLTQIEGATNQHPERFLPLLGTLFIFILVSNILSAVPGFSPPTGSLSTTTAFSLIVFLAVPYYGIKENGLVNYLKSYVQPSPLMLPFNIIGEVSRTFALAVRLFGNILSGTMMGAILLVIMPLLVPVIMQLLGLLIGVVQAYIFTVLAAVFIAAGLEVHSESGQKV</sequence>
<dbReference type="PANTHER" id="PTHR42823">
    <property type="entry name" value="ATP SYNTHASE SUBUNIT A, CHLOROPLASTIC"/>
    <property type="match status" value="1"/>
</dbReference>
<evidence type="ECO:0000256" key="3">
    <source>
        <dbReference type="ARBA" id="ARBA00022448"/>
    </source>
</evidence>
<dbReference type="Gene3D" id="1.20.120.220">
    <property type="entry name" value="ATP synthase, F0 complex, subunit A"/>
    <property type="match status" value="1"/>
</dbReference>
<evidence type="ECO:0000313" key="14">
    <source>
        <dbReference type="EMBL" id="SDL58722.1"/>
    </source>
</evidence>
<gene>
    <name evidence="12" type="primary">atpB</name>
    <name evidence="14" type="ORF">SAMN05660337_3345</name>
</gene>
<evidence type="ECO:0000256" key="8">
    <source>
        <dbReference type="ARBA" id="ARBA00022989"/>
    </source>
</evidence>
<evidence type="ECO:0000256" key="11">
    <source>
        <dbReference type="ARBA" id="ARBA00023310"/>
    </source>
</evidence>
<evidence type="ECO:0000256" key="7">
    <source>
        <dbReference type="ARBA" id="ARBA00022781"/>
    </source>
</evidence>
<keyword evidence="7 12" id="KW-0375">Hydrogen ion transport</keyword>
<keyword evidence="5 12" id="KW-0138">CF(0)</keyword>